<accession>A0ABT2PXQ8</accession>
<evidence type="ECO:0000313" key="1">
    <source>
        <dbReference type="EMBL" id="MCU0105749.1"/>
    </source>
</evidence>
<reference evidence="2" key="1">
    <citation type="submission" date="2023-07" db="EMBL/GenBank/DDBJ databases">
        <title>Novel Mycoplasma species identified in domestic and wild animals.</title>
        <authorList>
            <person name="Volokhov D.V."/>
            <person name="Furtak V.A."/>
            <person name="Zagorodnyaya T.A."/>
        </authorList>
    </citation>
    <scope>NUCLEOTIDE SEQUENCE [LARGE SCALE GENOMIC DNA]</scope>
    <source>
        <strain evidence="2">92-19</strain>
    </source>
</reference>
<dbReference type="SUPFAM" id="SSF46689">
    <property type="entry name" value="Homeodomain-like"/>
    <property type="match status" value="1"/>
</dbReference>
<proteinExistence type="predicted"/>
<protein>
    <submittedName>
        <fullName evidence="1">Helix-turn-helix domain containing protein</fullName>
    </submittedName>
</protein>
<name>A0ABT2PXQ8_9MOLU</name>
<comment type="caution">
    <text evidence="1">The sequence shown here is derived from an EMBL/GenBank/DDBJ whole genome shotgun (WGS) entry which is preliminary data.</text>
</comment>
<dbReference type="Proteomes" id="UP001209076">
    <property type="component" value="Unassembled WGS sequence"/>
</dbReference>
<organism evidence="1 2">
    <name type="scientific">Paracholeplasma vituli</name>
    <dbReference type="NCBI Taxonomy" id="69473"/>
    <lineage>
        <taxon>Bacteria</taxon>
        <taxon>Bacillati</taxon>
        <taxon>Mycoplasmatota</taxon>
        <taxon>Mollicutes</taxon>
        <taxon>Acholeplasmatales</taxon>
        <taxon>Acholeplasmataceae</taxon>
        <taxon>Paracholeplasma</taxon>
    </lineage>
</organism>
<dbReference type="InterPro" id="IPR009057">
    <property type="entry name" value="Homeodomain-like_sf"/>
</dbReference>
<sequence>MGKFYTDKERFEVVKHFLASGLSQMDYSKRYGYARTTIRDWVSAYNHISGDFIRIDNIGTDESIIDGKFIKMNLLRSEEINKKSTHFTRFDHSIVVIESKGIKVTTSLEQALKILERIHD</sequence>
<evidence type="ECO:0000313" key="2">
    <source>
        <dbReference type="Proteomes" id="UP001209076"/>
    </source>
</evidence>
<dbReference type="RefSeq" id="WP_262097069.1">
    <property type="nucleotide sequence ID" value="NZ_JAOEGN010000030.1"/>
</dbReference>
<keyword evidence="2" id="KW-1185">Reference proteome</keyword>
<dbReference type="Pfam" id="PF13384">
    <property type="entry name" value="HTH_23"/>
    <property type="match status" value="1"/>
</dbReference>
<gene>
    <name evidence="1" type="ORF">N7603_08835</name>
</gene>
<dbReference type="EMBL" id="JAOEGN010000030">
    <property type="protein sequence ID" value="MCU0105749.1"/>
    <property type="molecule type" value="Genomic_DNA"/>
</dbReference>